<sequence length="241" mass="27088">MMKLSRFWLPRNQLASKFLPVKNSNIKETSWFSNYSSRLGISTARSDSIKHGNYSGKTYADFCIFKGKASLAVSPVLPTFSRLDSGSSKVDRRGVVMLKFMPAIGQRKYDSEKKQLFALSATEIGCLISLGPAESCEFFHDPSMKSSLEGQVQKTLSVSPLTNGEGYFFNLAVMNSVQKTNDRFSVPVTKAEFAVMRAAFSFVLPYIMGWDQVIKPKLESIGVERPMQREMRADPDFEWGR</sequence>
<dbReference type="GO" id="GO:0003697">
    <property type="term" value="F:single-stranded DNA binding"/>
    <property type="evidence" value="ECO:0007669"/>
    <property type="project" value="InterPro"/>
</dbReference>
<dbReference type="RefSeq" id="XP_010927809.1">
    <property type="nucleotide sequence ID" value="XM_010929507.3"/>
</dbReference>
<dbReference type="PANTHER" id="PTHR31745:SF1">
    <property type="entry name" value="SINGLE-STRANDED DNA-BINDING PROTEIN WHY2, MITOCHONDRIAL"/>
    <property type="match status" value="1"/>
</dbReference>
<evidence type="ECO:0000313" key="4">
    <source>
        <dbReference type="RefSeq" id="XP_010927809.1"/>
    </source>
</evidence>
<keyword evidence="3" id="KW-1185">Reference proteome</keyword>
<dbReference type="AlphaFoldDB" id="A0A6I9RJZ4"/>
<dbReference type="Gene3D" id="2.30.31.10">
    <property type="entry name" value="Transcriptional Coactivator Pc4, Chain A"/>
    <property type="match status" value="1"/>
</dbReference>
<accession>A0A6I9RJZ4</accession>
<protein>
    <submittedName>
        <fullName evidence="4">Single-stranded DNA-binding protein WHY2, mitochondrial</fullName>
    </submittedName>
</protein>
<keyword evidence="2" id="KW-0809">Transit peptide</keyword>
<dbReference type="KEGG" id="egu:105049764"/>
<dbReference type="InterPro" id="IPR009044">
    <property type="entry name" value="ssDNA-bd_transcriptional_reg"/>
</dbReference>
<dbReference type="SUPFAM" id="SSF54447">
    <property type="entry name" value="ssDNA-binding transcriptional regulator domain"/>
    <property type="match status" value="1"/>
</dbReference>
<evidence type="ECO:0000313" key="3">
    <source>
        <dbReference type="Proteomes" id="UP000504607"/>
    </source>
</evidence>
<keyword evidence="4" id="KW-0238">DNA-binding</keyword>
<reference evidence="4" key="1">
    <citation type="submission" date="2025-08" db="UniProtKB">
        <authorList>
            <consortium name="RefSeq"/>
        </authorList>
    </citation>
    <scope>IDENTIFICATION</scope>
</reference>
<comment type="similarity">
    <text evidence="1">Belongs to the Whirly family.</text>
</comment>
<evidence type="ECO:0000256" key="1">
    <source>
        <dbReference type="ARBA" id="ARBA00006061"/>
    </source>
</evidence>
<dbReference type="GO" id="GO:0006355">
    <property type="term" value="P:regulation of DNA-templated transcription"/>
    <property type="evidence" value="ECO:0007669"/>
    <property type="project" value="InterPro"/>
</dbReference>
<dbReference type="OrthoDB" id="511009at2759"/>
<gene>
    <name evidence="4" type="primary">LOC105049764</name>
</gene>
<dbReference type="Pfam" id="PF08536">
    <property type="entry name" value="Whirly"/>
    <property type="match status" value="1"/>
</dbReference>
<evidence type="ECO:0000256" key="2">
    <source>
        <dbReference type="ARBA" id="ARBA00022946"/>
    </source>
</evidence>
<organism evidence="3 4">
    <name type="scientific">Elaeis guineensis var. tenera</name>
    <name type="common">Oil palm</name>
    <dbReference type="NCBI Taxonomy" id="51953"/>
    <lineage>
        <taxon>Eukaryota</taxon>
        <taxon>Viridiplantae</taxon>
        <taxon>Streptophyta</taxon>
        <taxon>Embryophyta</taxon>
        <taxon>Tracheophyta</taxon>
        <taxon>Spermatophyta</taxon>
        <taxon>Magnoliopsida</taxon>
        <taxon>Liliopsida</taxon>
        <taxon>Arecaceae</taxon>
        <taxon>Arecoideae</taxon>
        <taxon>Cocoseae</taxon>
        <taxon>Elaeidinae</taxon>
        <taxon>Elaeis</taxon>
    </lineage>
</organism>
<dbReference type="PANTHER" id="PTHR31745">
    <property type="entry name" value="SINGLE-STRANDED DNA-BINDING PROTEIN WHY2, MITOCHONDRIAL"/>
    <property type="match status" value="1"/>
</dbReference>
<dbReference type="InterPro" id="IPR013742">
    <property type="entry name" value="Whirly"/>
</dbReference>
<dbReference type="GO" id="GO:0006952">
    <property type="term" value="P:defense response"/>
    <property type="evidence" value="ECO:0007669"/>
    <property type="project" value="InterPro"/>
</dbReference>
<dbReference type="GeneID" id="105049764"/>
<dbReference type="InParanoid" id="A0A6I9RJZ4"/>
<name>A0A6I9RJZ4_ELAGV</name>
<proteinExistence type="inferred from homology"/>
<dbReference type="Proteomes" id="UP000504607">
    <property type="component" value="Chromosome 8"/>
</dbReference>